<evidence type="ECO:0008006" key="4">
    <source>
        <dbReference type="Google" id="ProtNLM"/>
    </source>
</evidence>
<dbReference type="EMBL" id="JBEPSH010000004">
    <property type="protein sequence ID" value="MET4576871.1"/>
    <property type="molecule type" value="Genomic_DNA"/>
</dbReference>
<accession>A0ABV2Q762</accession>
<feature type="non-terminal residue" evidence="1">
    <location>
        <position position="35"/>
    </location>
</feature>
<sequence length="35" mass="4100">MKVQLTSEQEAIREGVAAVCARFGDDYWLRKDREK</sequence>
<evidence type="ECO:0000313" key="3">
    <source>
        <dbReference type="Proteomes" id="UP001549320"/>
    </source>
</evidence>
<dbReference type="Proteomes" id="UP001549320">
    <property type="component" value="Unassembled WGS sequence"/>
</dbReference>
<proteinExistence type="predicted"/>
<name>A0ABV2Q762_9BURK</name>
<gene>
    <name evidence="1" type="ORF">ABIE13_001982</name>
    <name evidence="2" type="ORF">ABIE13_005657</name>
</gene>
<comment type="caution">
    <text evidence="1">The sequence shown here is derived from an EMBL/GenBank/DDBJ whole genome shotgun (WGS) entry which is preliminary data.</text>
</comment>
<organism evidence="1 3">
    <name type="scientific">Ottowia thiooxydans</name>
    <dbReference type="NCBI Taxonomy" id="219182"/>
    <lineage>
        <taxon>Bacteria</taxon>
        <taxon>Pseudomonadati</taxon>
        <taxon>Pseudomonadota</taxon>
        <taxon>Betaproteobacteria</taxon>
        <taxon>Burkholderiales</taxon>
        <taxon>Comamonadaceae</taxon>
        <taxon>Ottowia</taxon>
    </lineage>
</organism>
<keyword evidence="3" id="KW-1185">Reference proteome</keyword>
<evidence type="ECO:0000313" key="2">
    <source>
        <dbReference type="EMBL" id="MET4580510.1"/>
    </source>
</evidence>
<protein>
    <recommendedName>
        <fullName evidence="4">Acyl-CoA dehydrogenase</fullName>
    </recommendedName>
</protein>
<reference evidence="1 3" key="1">
    <citation type="submission" date="2024-06" db="EMBL/GenBank/DDBJ databases">
        <title>Sorghum-associated microbial communities from plants grown in Nebraska, USA.</title>
        <authorList>
            <person name="Schachtman D."/>
        </authorList>
    </citation>
    <scope>NUCLEOTIDE SEQUENCE [LARGE SCALE GENOMIC DNA]</scope>
    <source>
        <strain evidence="1 3">2709</strain>
    </source>
</reference>
<dbReference type="EMBL" id="JBEPSH010000023">
    <property type="protein sequence ID" value="MET4580510.1"/>
    <property type="molecule type" value="Genomic_DNA"/>
</dbReference>
<evidence type="ECO:0000313" key="1">
    <source>
        <dbReference type="EMBL" id="MET4576871.1"/>
    </source>
</evidence>